<reference evidence="2" key="1">
    <citation type="submission" date="2022-11" db="UniProtKB">
        <authorList>
            <consortium name="WormBaseParasite"/>
        </authorList>
    </citation>
    <scope>IDENTIFICATION</scope>
</reference>
<evidence type="ECO:0000313" key="2">
    <source>
        <dbReference type="WBParaSite" id="JU765_v2.g4667.t1"/>
    </source>
</evidence>
<proteinExistence type="predicted"/>
<accession>A0AC34R908</accession>
<organism evidence="1 2">
    <name type="scientific">Panagrolaimus sp. JU765</name>
    <dbReference type="NCBI Taxonomy" id="591449"/>
    <lineage>
        <taxon>Eukaryota</taxon>
        <taxon>Metazoa</taxon>
        <taxon>Ecdysozoa</taxon>
        <taxon>Nematoda</taxon>
        <taxon>Chromadorea</taxon>
        <taxon>Rhabditida</taxon>
        <taxon>Tylenchina</taxon>
        <taxon>Panagrolaimomorpha</taxon>
        <taxon>Panagrolaimoidea</taxon>
        <taxon>Panagrolaimidae</taxon>
        <taxon>Panagrolaimus</taxon>
    </lineage>
</organism>
<sequence length="321" mass="37100">MPVLEDDGDEAAVPYALDENGNLAIPSIMVTDYVEMVVLVFLLLFGLPLNGFVLKRLVKAWMDGSNVNRQKEGARSTFLWLKIQLTLVDLILILCYCPSKLIWLISYQWYYGEALCKIVQYSWLFSSHLMSFAIVCIALDRVRTVYRLMHIEKNGKVPRSSATQLAFVKRLIVAAYVISAVLSVPQFHVWRVIEGENFSQCTTIWHYERASKYEKNPENYEMDVYPLERFYTLFHLLTVFWIPFLMLFCAYLYIVVYLFWYSLKPYSLSTGSPRFVKHSCEVDSNENLSLWNNCAPTSPVPVSTGSIKSGKFLLSSRFDML</sequence>
<name>A0AC34R908_9BILA</name>
<dbReference type="Proteomes" id="UP000887576">
    <property type="component" value="Unplaced"/>
</dbReference>
<protein>
    <submittedName>
        <fullName evidence="2">G-protein coupled receptors family 1 profile domain-containing protein</fullName>
    </submittedName>
</protein>
<dbReference type="WBParaSite" id="JU765_v2.g4667.t1">
    <property type="protein sequence ID" value="JU765_v2.g4667.t1"/>
    <property type="gene ID" value="JU765_v2.g4667"/>
</dbReference>
<evidence type="ECO:0000313" key="1">
    <source>
        <dbReference type="Proteomes" id="UP000887576"/>
    </source>
</evidence>